<comment type="caution">
    <text evidence="6">The sequence shown here is derived from an EMBL/GenBank/DDBJ whole genome shotgun (WGS) entry which is preliminary data.</text>
</comment>
<feature type="domain" description="HTH lysR-type" evidence="5">
    <location>
        <begin position="1"/>
        <end position="58"/>
    </location>
</feature>
<evidence type="ECO:0000256" key="3">
    <source>
        <dbReference type="ARBA" id="ARBA00023125"/>
    </source>
</evidence>
<proteinExistence type="inferred from homology"/>
<dbReference type="Gene3D" id="3.40.190.290">
    <property type="match status" value="1"/>
</dbReference>
<dbReference type="FunFam" id="1.10.10.10:FF:000001">
    <property type="entry name" value="LysR family transcriptional regulator"/>
    <property type="match status" value="1"/>
</dbReference>
<name>A0A4R2T7W2_9PAST</name>
<evidence type="ECO:0000259" key="5">
    <source>
        <dbReference type="PROSITE" id="PS50931"/>
    </source>
</evidence>
<dbReference type="CDD" id="cd05466">
    <property type="entry name" value="PBP2_LTTR_substrate"/>
    <property type="match status" value="1"/>
</dbReference>
<evidence type="ECO:0000256" key="2">
    <source>
        <dbReference type="ARBA" id="ARBA00023015"/>
    </source>
</evidence>
<dbReference type="PANTHER" id="PTHR30346">
    <property type="entry name" value="TRANSCRIPTIONAL DUAL REGULATOR HCAR-RELATED"/>
    <property type="match status" value="1"/>
</dbReference>
<dbReference type="GO" id="GO:0003677">
    <property type="term" value="F:DNA binding"/>
    <property type="evidence" value="ECO:0007669"/>
    <property type="project" value="UniProtKB-KW"/>
</dbReference>
<dbReference type="Pfam" id="PF00126">
    <property type="entry name" value="HTH_1"/>
    <property type="match status" value="1"/>
</dbReference>
<dbReference type="InterPro" id="IPR036388">
    <property type="entry name" value="WH-like_DNA-bd_sf"/>
</dbReference>
<dbReference type="GO" id="GO:0032993">
    <property type="term" value="C:protein-DNA complex"/>
    <property type="evidence" value="ECO:0007669"/>
    <property type="project" value="TreeGrafter"/>
</dbReference>
<dbReference type="SUPFAM" id="SSF46785">
    <property type="entry name" value="Winged helix' DNA-binding domain"/>
    <property type="match status" value="1"/>
</dbReference>
<dbReference type="GO" id="GO:0003700">
    <property type="term" value="F:DNA-binding transcription factor activity"/>
    <property type="evidence" value="ECO:0007669"/>
    <property type="project" value="InterPro"/>
</dbReference>
<dbReference type="InterPro" id="IPR005119">
    <property type="entry name" value="LysR_subst-bd"/>
</dbReference>
<dbReference type="InterPro" id="IPR036390">
    <property type="entry name" value="WH_DNA-bd_sf"/>
</dbReference>
<organism evidence="6 7">
    <name type="scientific">Cricetibacter osteomyelitidis</name>
    <dbReference type="NCBI Taxonomy" id="1521931"/>
    <lineage>
        <taxon>Bacteria</taxon>
        <taxon>Pseudomonadati</taxon>
        <taxon>Pseudomonadota</taxon>
        <taxon>Gammaproteobacteria</taxon>
        <taxon>Pasteurellales</taxon>
        <taxon>Pasteurellaceae</taxon>
        <taxon>Cricetibacter</taxon>
    </lineage>
</organism>
<evidence type="ECO:0000256" key="1">
    <source>
        <dbReference type="ARBA" id="ARBA00009437"/>
    </source>
</evidence>
<evidence type="ECO:0000313" key="6">
    <source>
        <dbReference type="EMBL" id="TCP93258.1"/>
    </source>
</evidence>
<dbReference type="InterPro" id="IPR000847">
    <property type="entry name" value="LysR_HTH_N"/>
</dbReference>
<dbReference type="SUPFAM" id="SSF53850">
    <property type="entry name" value="Periplasmic binding protein-like II"/>
    <property type="match status" value="1"/>
</dbReference>
<reference evidence="6 7" key="1">
    <citation type="submission" date="2019-03" db="EMBL/GenBank/DDBJ databases">
        <title>Genomic Encyclopedia of Type Strains, Phase IV (KMG-IV): sequencing the most valuable type-strain genomes for metagenomic binning, comparative biology and taxonomic classification.</title>
        <authorList>
            <person name="Goeker M."/>
        </authorList>
    </citation>
    <scope>NUCLEOTIDE SEQUENCE [LARGE SCALE GENOMIC DNA]</scope>
    <source>
        <strain evidence="6 7">DSM 28404</strain>
    </source>
</reference>
<protein>
    <submittedName>
        <fullName evidence="6">DNA-binding transcriptional LysR family regulator</fullName>
    </submittedName>
</protein>
<dbReference type="RefSeq" id="WP_131978026.1">
    <property type="nucleotide sequence ID" value="NZ_SLYB01000022.1"/>
</dbReference>
<dbReference type="PRINTS" id="PR00039">
    <property type="entry name" value="HTHLYSR"/>
</dbReference>
<comment type="similarity">
    <text evidence="1">Belongs to the LysR transcriptional regulatory family.</text>
</comment>
<dbReference type="Pfam" id="PF03466">
    <property type="entry name" value="LysR_substrate"/>
    <property type="match status" value="1"/>
</dbReference>
<dbReference type="Gene3D" id="1.10.10.10">
    <property type="entry name" value="Winged helix-like DNA-binding domain superfamily/Winged helix DNA-binding domain"/>
    <property type="match status" value="1"/>
</dbReference>
<dbReference type="PROSITE" id="PS50931">
    <property type="entry name" value="HTH_LYSR"/>
    <property type="match status" value="1"/>
</dbReference>
<keyword evidence="3 6" id="KW-0238">DNA-binding</keyword>
<sequence length="286" mass="32898">MELRQLKQFCIIAQSDTLTQAAEKLFISQPALSTSLKNLEIELGVSLFDRKKNAIKLNKNGEKALQYAQTVLAKADEMQDYFRQLASNRHSLRLAFCDAGPMWYLMPHFALLPEDYAVKNSRFADSENGLQLLLDGSQDIVISSQPLLHEHIISREILSDQALLSVPKHHPLATYNTLCLNDIPPYTVLQLNVKGHFLAQITAYFHRHQLELPIEYEDDFINFQQRLTYSDSLSFSSRLAQTYRNDGGKRLLIPLTDEACYIRYYVNYLHNNSKTLEKVLRVMEEA</sequence>
<gene>
    <name evidence="6" type="ORF">EDC44_12213</name>
</gene>
<dbReference type="EMBL" id="SLYB01000022">
    <property type="protein sequence ID" value="TCP93258.1"/>
    <property type="molecule type" value="Genomic_DNA"/>
</dbReference>
<keyword evidence="2" id="KW-0805">Transcription regulation</keyword>
<dbReference type="OrthoDB" id="646694at2"/>
<dbReference type="Proteomes" id="UP000295763">
    <property type="component" value="Unassembled WGS sequence"/>
</dbReference>
<evidence type="ECO:0000313" key="7">
    <source>
        <dbReference type="Proteomes" id="UP000295763"/>
    </source>
</evidence>
<accession>A0A4R2T7W2</accession>
<dbReference type="PANTHER" id="PTHR30346:SF0">
    <property type="entry name" value="HCA OPERON TRANSCRIPTIONAL ACTIVATOR HCAR"/>
    <property type="match status" value="1"/>
</dbReference>
<keyword evidence="7" id="KW-1185">Reference proteome</keyword>
<evidence type="ECO:0000256" key="4">
    <source>
        <dbReference type="ARBA" id="ARBA00023163"/>
    </source>
</evidence>
<keyword evidence="4" id="KW-0804">Transcription</keyword>
<dbReference type="AlphaFoldDB" id="A0A4R2T7W2"/>